<name>A0ABT9XFE9_9BACL</name>
<dbReference type="Pfam" id="PF00704">
    <property type="entry name" value="Glyco_hydro_18"/>
    <property type="match status" value="1"/>
</dbReference>
<evidence type="ECO:0000313" key="5">
    <source>
        <dbReference type="Proteomes" id="UP001232973"/>
    </source>
</evidence>
<reference evidence="4 5" key="1">
    <citation type="submission" date="2023-07" db="EMBL/GenBank/DDBJ databases">
        <title>Genomic Encyclopedia of Type Strains, Phase IV (KMG-IV): sequencing the most valuable type-strain genomes for metagenomic binning, comparative biology and taxonomic classification.</title>
        <authorList>
            <person name="Goeker M."/>
        </authorList>
    </citation>
    <scope>NUCLEOTIDE SEQUENCE [LARGE SCALE GENOMIC DNA]</scope>
    <source>
        <strain evidence="4 5">DSM 4006</strain>
    </source>
</reference>
<comment type="caution">
    <text evidence="4">The sequence shown here is derived from an EMBL/GenBank/DDBJ whole genome shotgun (WGS) entry which is preliminary data.</text>
</comment>
<feature type="domain" description="GH18" evidence="3">
    <location>
        <begin position="298"/>
        <end position="614"/>
    </location>
</feature>
<dbReference type="RefSeq" id="WP_274456383.1">
    <property type="nucleotide sequence ID" value="NZ_CP067097.1"/>
</dbReference>
<organism evidence="4 5">
    <name type="scientific">Alicyclobacillus cycloheptanicus</name>
    <dbReference type="NCBI Taxonomy" id="1457"/>
    <lineage>
        <taxon>Bacteria</taxon>
        <taxon>Bacillati</taxon>
        <taxon>Bacillota</taxon>
        <taxon>Bacilli</taxon>
        <taxon>Bacillales</taxon>
        <taxon>Alicyclobacillaceae</taxon>
        <taxon>Alicyclobacillus</taxon>
    </lineage>
</organism>
<proteinExistence type="predicted"/>
<evidence type="ECO:0000256" key="1">
    <source>
        <dbReference type="SAM" id="MobiDB-lite"/>
    </source>
</evidence>
<feature type="region of interest" description="Disordered" evidence="1">
    <location>
        <begin position="1"/>
        <end position="30"/>
    </location>
</feature>
<dbReference type="PANTHER" id="PTHR46066">
    <property type="entry name" value="CHITINASE DOMAIN-CONTAINING PROTEIN 1 FAMILY MEMBER"/>
    <property type="match status" value="1"/>
</dbReference>
<dbReference type="InterPro" id="IPR029070">
    <property type="entry name" value="Chitinase_insertion_sf"/>
</dbReference>
<keyword evidence="2" id="KW-0812">Transmembrane</keyword>
<evidence type="ECO:0000256" key="2">
    <source>
        <dbReference type="SAM" id="Phobius"/>
    </source>
</evidence>
<dbReference type="InterPro" id="IPR017853">
    <property type="entry name" value="GH"/>
</dbReference>
<keyword evidence="5" id="KW-1185">Reference proteome</keyword>
<dbReference type="SUPFAM" id="SSF51445">
    <property type="entry name" value="(Trans)glycosidases"/>
    <property type="match status" value="1"/>
</dbReference>
<dbReference type="Gene3D" id="3.10.50.10">
    <property type="match status" value="1"/>
</dbReference>
<accession>A0ABT9XFE9</accession>
<sequence length="614" mass="65525">MDFSHYDSADGQYGSSRRSFRRRRSGQGGRRRGSFALFTVLVVIAAGVVYDLFFHVHDVRPRTVVVNGENVGDIDGISLHSATWLSQAEVDRFFTHIQVPDAKVPKGTTVYRGEPYVRVSDVVAALNAFGDESKFAGGQLQVNLKPNQHYAFSQNGDSIRQQEVWWNGKLLGRVLLVNHAEADYVPAASVASLLSHAGADAAWTGQAFNLSLTGKASPSAVEDPQDDRVIAFGKGNAIYAPAYTWDGATYLPVYSLDVAFRQLGWTSTVGQWKWSLTSGDGKGTSGTSTSGTGAGGKPVVLGFVPFYSGDLAAYNDVMQHQNVYNALAADTWTVDASGSLNGSAPAGSVSQAAAAGDAVYAMVTNLGSSGFNAQEMTTILSSPTRAAHLEGEITRLVPSEGYDGVVLDFESIPAANRAAYTNFVTGLAKSLHAEGKRLEVVVPPDTGSANEPWNNAYDQAKIGAAADAVVVMAYDYSYVGGKPGPIAPLPWVQQVLAYTISRVPVNKVLLGVDTYGYDWTGNQTSAVSLTSVDSFLASRHIQPQWDANAQAPWYTWTDSNGAVHTVYYENARSTQAKLALANLYGIEGVAVWRAGLEDNAVLGVLATYAKGTVK</sequence>
<protein>
    <submittedName>
        <fullName evidence="4">Spore germination protein YaaH</fullName>
    </submittedName>
</protein>
<evidence type="ECO:0000259" key="3">
    <source>
        <dbReference type="PROSITE" id="PS51910"/>
    </source>
</evidence>
<keyword evidence="2" id="KW-1133">Transmembrane helix</keyword>
<evidence type="ECO:0000313" key="4">
    <source>
        <dbReference type="EMBL" id="MDQ0189027.1"/>
    </source>
</evidence>
<keyword evidence="2" id="KW-0472">Membrane</keyword>
<dbReference type="InterPro" id="IPR001223">
    <property type="entry name" value="Glyco_hydro18_cat"/>
</dbReference>
<dbReference type="Proteomes" id="UP001232973">
    <property type="component" value="Unassembled WGS sequence"/>
</dbReference>
<dbReference type="SMART" id="SM00636">
    <property type="entry name" value="Glyco_18"/>
    <property type="match status" value="1"/>
</dbReference>
<gene>
    <name evidence="4" type="ORF">J2S03_000841</name>
</gene>
<dbReference type="PANTHER" id="PTHR46066:SF2">
    <property type="entry name" value="CHITINASE DOMAIN-CONTAINING PROTEIN 1"/>
    <property type="match status" value="1"/>
</dbReference>
<dbReference type="EMBL" id="JAUSTP010000003">
    <property type="protein sequence ID" value="MDQ0189027.1"/>
    <property type="molecule type" value="Genomic_DNA"/>
</dbReference>
<dbReference type="PROSITE" id="PS51910">
    <property type="entry name" value="GH18_2"/>
    <property type="match status" value="1"/>
</dbReference>
<feature type="transmembrane region" description="Helical" evidence="2">
    <location>
        <begin position="33"/>
        <end position="53"/>
    </location>
</feature>
<dbReference type="InterPro" id="IPR011583">
    <property type="entry name" value="Chitinase_II/V-like_cat"/>
</dbReference>
<dbReference type="Gene3D" id="3.20.20.80">
    <property type="entry name" value="Glycosidases"/>
    <property type="match status" value="1"/>
</dbReference>
<feature type="compositionally biased region" description="Basic residues" evidence="1">
    <location>
        <begin position="18"/>
        <end position="30"/>
    </location>
</feature>